<comment type="caution">
    <text evidence="1">The sequence shown here is derived from an EMBL/GenBank/DDBJ whole genome shotgun (WGS) entry which is preliminary data.</text>
</comment>
<reference evidence="1 2" key="1">
    <citation type="journal article" date="2017" name="Curr. Biol.">
        <title>Genome architecture and evolution of a unichromosomal asexual nematode.</title>
        <authorList>
            <person name="Fradin H."/>
            <person name="Zegar C."/>
            <person name="Gutwein M."/>
            <person name="Lucas J."/>
            <person name="Kovtun M."/>
            <person name="Corcoran D."/>
            <person name="Baugh L.R."/>
            <person name="Kiontke K."/>
            <person name="Gunsalus K."/>
            <person name="Fitch D.H."/>
            <person name="Piano F."/>
        </authorList>
    </citation>
    <scope>NUCLEOTIDE SEQUENCE [LARGE SCALE GENOMIC DNA]</scope>
    <source>
        <strain evidence="1">PF1309</strain>
    </source>
</reference>
<name>A0A2A2KD54_9BILA</name>
<dbReference type="AlphaFoldDB" id="A0A2A2KD54"/>
<proteinExistence type="predicted"/>
<accession>A0A2A2KD54</accession>
<evidence type="ECO:0000313" key="2">
    <source>
        <dbReference type="Proteomes" id="UP000218231"/>
    </source>
</evidence>
<dbReference type="EMBL" id="LIAE01008905">
    <property type="protein sequence ID" value="PAV71881.1"/>
    <property type="molecule type" value="Genomic_DNA"/>
</dbReference>
<evidence type="ECO:0000313" key="1">
    <source>
        <dbReference type="EMBL" id="PAV71881.1"/>
    </source>
</evidence>
<keyword evidence="2" id="KW-1185">Reference proteome</keyword>
<organism evidence="1 2">
    <name type="scientific">Diploscapter pachys</name>
    <dbReference type="NCBI Taxonomy" id="2018661"/>
    <lineage>
        <taxon>Eukaryota</taxon>
        <taxon>Metazoa</taxon>
        <taxon>Ecdysozoa</taxon>
        <taxon>Nematoda</taxon>
        <taxon>Chromadorea</taxon>
        <taxon>Rhabditida</taxon>
        <taxon>Rhabditina</taxon>
        <taxon>Rhabditomorpha</taxon>
        <taxon>Rhabditoidea</taxon>
        <taxon>Rhabditidae</taxon>
        <taxon>Diploscapter</taxon>
    </lineage>
</organism>
<sequence length="89" mass="9547">MDFADTLAGRPYRLPGLGFLVQRLELTGLVVALERGQVVTGLFEALAQEAGGDAGHRRAVHRVDHLLHRAKAGDDDGDPMLDAQCEVGL</sequence>
<dbReference type="Proteomes" id="UP000218231">
    <property type="component" value="Unassembled WGS sequence"/>
</dbReference>
<protein>
    <submittedName>
        <fullName evidence="1">Uncharacterized protein</fullName>
    </submittedName>
</protein>
<gene>
    <name evidence="1" type="ORF">WR25_24989</name>
</gene>